<evidence type="ECO:0000313" key="2">
    <source>
        <dbReference type="RefSeq" id="XP_065646798.1"/>
    </source>
</evidence>
<protein>
    <submittedName>
        <fullName evidence="2 3">Uncharacterized protein LOC136076902</fullName>
    </submittedName>
</protein>
<accession>A0ABM4BCX6</accession>
<organism evidence="1 3">
    <name type="scientific">Hydra vulgaris</name>
    <name type="common">Hydra</name>
    <name type="synonym">Hydra attenuata</name>
    <dbReference type="NCBI Taxonomy" id="6087"/>
    <lineage>
        <taxon>Eukaryota</taxon>
        <taxon>Metazoa</taxon>
        <taxon>Cnidaria</taxon>
        <taxon>Hydrozoa</taxon>
        <taxon>Hydroidolina</taxon>
        <taxon>Anthoathecata</taxon>
        <taxon>Aplanulata</taxon>
        <taxon>Hydridae</taxon>
        <taxon>Hydra</taxon>
    </lineage>
</organism>
<name>A0ABM4BCX6_HYDVU</name>
<dbReference type="GeneID" id="136076902"/>
<dbReference type="RefSeq" id="XP_065646799.1">
    <property type="nucleotide sequence ID" value="XM_065790727.1"/>
</dbReference>
<dbReference type="RefSeq" id="XP_065646798.1">
    <property type="nucleotide sequence ID" value="XM_065790726.1"/>
</dbReference>
<gene>
    <name evidence="2 3" type="primary">LOC136076902</name>
</gene>
<evidence type="ECO:0000313" key="3">
    <source>
        <dbReference type="RefSeq" id="XP_065646799.1"/>
    </source>
</evidence>
<reference evidence="1 2" key="1">
    <citation type="submission" date="2025-05" db="UniProtKB">
        <authorList>
            <consortium name="RefSeq"/>
        </authorList>
    </citation>
    <scope>NUCLEOTIDE SEQUENCE [LARGE SCALE GENOMIC DNA]</scope>
</reference>
<proteinExistence type="predicted"/>
<keyword evidence="1" id="KW-1185">Reference proteome</keyword>
<evidence type="ECO:0000313" key="1">
    <source>
        <dbReference type="Proteomes" id="UP001652625"/>
    </source>
</evidence>
<dbReference type="Proteomes" id="UP001652625">
    <property type="component" value="Chromosome 02"/>
</dbReference>
<sequence length="244" mass="28902">MFNKMKFAKIFCPFRLKEKYDVKTNKFEKFNIFGKVRSSSKVLFEPVLLEYIKKNSVDVTSENFYYPTIRCGIENTAVYIPSKSLLELKYERLKNNPDSIKQFKRENVNGTFSSYVACPATSERFERMLWAKPHHPIGRWTHPLLYLISEQRHRDEIETSNMPKKNESQTLKKRIKNADMFTLGNKHPSQLSAEQYLTYLYYKEYDRINNTLPSSSRQRSSNEKVMIISDNNRLSLTDASYQRK</sequence>